<keyword evidence="3" id="KW-0249">Electron transport</keyword>
<dbReference type="InterPro" id="IPR017937">
    <property type="entry name" value="Thioredoxin_CS"/>
</dbReference>
<dbReference type="PRINTS" id="PR00421">
    <property type="entry name" value="THIOREDOXIN"/>
</dbReference>
<feature type="site" description="Contributes to redox potential value" evidence="8">
    <location>
        <position position="32"/>
    </location>
</feature>
<dbReference type="GO" id="GO:0005829">
    <property type="term" value="C:cytosol"/>
    <property type="evidence" value="ECO:0007669"/>
    <property type="project" value="TreeGrafter"/>
</dbReference>
<proteinExistence type="inferred from homology"/>
<feature type="site" description="Deprotonates C-terminal active site Cys" evidence="8">
    <location>
        <position position="24"/>
    </location>
</feature>
<keyword evidence="12" id="KW-1185">Reference proteome</keyword>
<dbReference type="EMBL" id="FUKQ01000029">
    <property type="protein sequence ID" value="SJN30820.1"/>
    <property type="molecule type" value="Genomic_DNA"/>
</dbReference>
<dbReference type="SUPFAM" id="SSF52833">
    <property type="entry name" value="Thioredoxin-like"/>
    <property type="match status" value="1"/>
</dbReference>
<accession>A0A1R4JFD4</accession>
<dbReference type="CDD" id="cd02947">
    <property type="entry name" value="TRX_family"/>
    <property type="match status" value="1"/>
</dbReference>
<reference evidence="11 12" key="1">
    <citation type="submission" date="2017-02" db="EMBL/GenBank/DDBJ databases">
        <authorList>
            <person name="Peterson S.W."/>
        </authorList>
    </citation>
    <scope>NUCLEOTIDE SEQUENCE [LARGE SCALE GENOMIC DNA]</scope>
    <source>
        <strain evidence="11 12">LSP_Lj1</strain>
    </source>
</reference>
<dbReference type="InterPro" id="IPR013766">
    <property type="entry name" value="Thioredoxin_domain"/>
</dbReference>
<feature type="site" description="Contributes to redox potential value" evidence="8">
    <location>
        <position position="31"/>
    </location>
</feature>
<dbReference type="NCBIfam" id="TIGR01068">
    <property type="entry name" value="thioredoxin"/>
    <property type="match status" value="1"/>
</dbReference>
<keyword evidence="5 9" id="KW-0676">Redox-active center</keyword>
<evidence type="ECO:0000256" key="5">
    <source>
        <dbReference type="ARBA" id="ARBA00023284"/>
    </source>
</evidence>
<evidence type="ECO:0000256" key="2">
    <source>
        <dbReference type="ARBA" id="ARBA00022448"/>
    </source>
</evidence>
<dbReference type="STRING" id="1255658.FM114_07240"/>
<evidence type="ECO:0000256" key="8">
    <source>
        <dbReference type="PIRSR" id="PIRSR000077-1"/>
    </source>
</evidence>
<dbReference type="PIRSF" id="PIRSF000077">
    <property type="entry name" value="Thioredoxin"/>
    <property type="match status" value="1"/>
</dbReference>
<evidence type="ECO:0000259" key="10">
    <source>
        <dbReference type="PROSITE" id="PS51352"/>
    </source>
</evidence>
<dbReference type="PROSITE" id="PS00194">
    <property type="entry name" value="THIOREDOXIN_1"/>
    <property type="match status" value="1"/>
</dbReference>
<dbReference type="InterPro" id="IPR036249">
    <property type="entry name" value="Thioredoxin-like_sf"/>
</dbReference>
<protein>
    <recommendedName>
        <fullName evidence="6 7">Thioredoxin</fullName>
    </recommendedName>
</protein>
<organism evidence="11 12">
    <name type="scientific">Luteococcus japonicus LSP_Lj1</name>
    <dbReference type="NCBI Taxonomy" id="1255658"/>
    <lineage>
        <taxon>Bacteria</taxon>
        <taxon>Bacillati</taxon>
        <taxon>Actinomycetota</taxon>
        <taxon>Actinomycetes</taxon>
        <taxon>Propionibacteriales</taxon>
        <taxon>Propionibacteriaceae</taxon>
        <taxon>Luteococcus</taxon>
    </lineage>
</organism>
<gene>
    <name evidence="11" type="ORF">FM114_07240</name>
</gene>
<dbReference type="Proteomes" id="UP000188342">
    <property type="component" value="Unassembled WGS sequence"/>
</dbReference>
<comment type="similarity">
    <text evidence="1 7">Belongs to the thioredoxin family.</text>
</comment>
<dbReference type="Gene3D" id="3.40.30.10">
    <property type="entry name" value="Glutaredoxin"/>
    <property type="match status" value="1"/>
</dbReference>
<dbReference type="Pfam" id="PF00085">
    <property type="entry name" value="Thioredoxin"/>
    <property type="match status" value="1"/>
</dbReference>
<dbReference type="PROSITE" id="PS51352">
    <property type="entry name" value="THIOREDOXIN_2"/>
    <property type="match status" value="1"/>
</dbReference>
<evidence type="ECO:0000256" key="1">
    <source>
        <dbReference type="ARBA" id="ARBA00008987"/>
    </source>
</evidence>
<keyword evidence="4 9" id="KW-1015">Disulfide bond</keyword>
<dbReference type="RefSeq" id="WP_094764508.1">
    <property type="nucleotide sequence ID" value="NZ_FUKQ01000029.1"/>
</dbReference>
<evidence type="ECO:0000256" key="3">
    <source>
        <dbReference type="ARBA" id="ARBA00022982"/>
    </source>
</evidence>
<evidence type="ECO:0000313" key="11">
    <source>
        <dbReference type="EMBL" id="SJN30820.1"/>
    </source>
</evidence>
<feature type="active site" description="Nucleophile" evidence="8">
    <location>
        <position position="30"/>
    </location>
</feature>
<dbReference type="GO" id="GO:0016740">
    <property type="term" value="F:transferase activity"/>
    <property type="evidence" value="ECO:0007669"/>
    <property type="project" value="UniProtKB-KW"/>
</dbReference>
<feature type="active site" description="Nucleophile" evidence="8">
    <location>
        <position position="33"/>
    </location>
</feature>
<evidence type="ECO:0000256" key="6">
    <source>
        <dbReference type="NCBIfam" id="TIGR01068"/>
    </source>
</evidence>
<evidence type="ECO:0000256" key="4">
    <source>
        <dbReference type="ARBA" id="ARBA00023157"/>
    </source>
</evidence>
<feature type="domain" description="Thioredoxin" evidence="10">
    <location>
        <begin position="1"/>
        <end position="105"/>
    </location>
</feature>
<dbReference type="OrthoDB" id="9790390at2"/>
<evidence type="ECO:0000313" key="12">
    <source>
        <dbReference type="Proteomes" id="UP000188342"/>
    </source>
</evidence>
<keyword evidence="11" id="KW-0808">Transferase</keyword>
<evidence type="ECO:0000256" key="9">
    <source>
        <dbReference type="PIRSR" id="PIRSR000077-4"/>
    </source>
</evidence>
<dbReference type="GO" id="GO:0015035">
    <property type="term" value="F:protein-disulfide reductase activity"/>
    <property type="evidence" value="ECO:0007669"/>
    <property type="project" value="UniProtKB-UniRule"/>
</dbReference>
<sequence>MAPVALDKDTFASTINDNEIVLIDFWASWCGPCMRFAPIYDEASGRHDDVTFAKVDTEAERDLAAGLEITSIPTIMAFRQGMLVFRQSGLLNGSQLDKLIEQIKGLDMDSLKAEAAKQQA</sequence>
<name>A0A1R4JFD4_9ACTN</name>
<dbReference type="AlphaFoldDB" id="A0A1R4JFD4"/>
<dbReference type="InterPro" id="IPR005746">
    <property type="entry name" value="Thioredoxin"/>
</dbReference>
<dbReference type="PANTHER" id="PTHR45663:SF40">
    <property type="entry name" value="THIOREDOXIN 2"/>
    <property type="match status" value="1"/>
</dbReference>
<evidence type="ECO:0000256" key="7">
    <source>
        <dbReference type="PIRNR" id="PIRNR000077"/>
    </source>
</evidence>
<keyword evidence="2" id="KW-0813">Transport</keyword>
<dbReference type="PANTHER" id="PTHR45663">
    <property type="entry name" value="GEO12009P1"/>
    <property type="match status" value="1"/>
</dbReference>
<feature type="disulfide bond" description="Redox-active" evidence="9">
    <location>
        <begin position="30"/>
        <end position="33"/>
    </location>
</feature>